<accession>A0ABP1FM76</accession>
<comment type="caution">
    <text evidence="6">The sequence shown here is derived from an EMBL/GenBank/DDBJ whole genome shotgun (WGS) entry which is preliminary data.</text>
</comment>
<keyword evidence="5" id="KW-0411">Iron-sulfur</keyword>
<dbReference type="Pfam" id="PF01866">
    <property type="entry name" value="Diphthamide_syn"/>
    <property type="match status" value="1"/>
</dbReference>
<dbReference type="NCBIfam" id="TIGR00322">
    <property type="entry name" value="diphth2_R"/>
    <property type="match status" value="1"/>
</dbReference>
<evidence type="ECO:0000256" key="1">
    <source>
        <dbReference type="ARBA" id="ARBA00001966"/>
    </source>
</evidence>
<evidence type="ECO:0000313" key="7">
    <source>
        <dbReference type="Proteomes" id="UP001497392"/>
    </source>
</evidence>
<keyword evidence="7" id="KW-1185">Reference proteome</keyword>
<keyword evidence="3" id="KW-0479">Metal-binding</keyword>
<organism evidence="6 7">
    <name type="scientific">Coccomyxa viridis</name>
    <dbReference type="NCBI Taxonomy" id="1274662"/>
    <lineage>
        <taxon>Eukaryota</taxon>
        <taxon>Viridiplantae</taxon>
        <taxon>Chlorophyta</taxon>
        <taxon>core chlorophytes</taxon>
        <taxon>Trebouxiophyceae</taxon>
        <taxon>Trebouxiophyceae incertae sedis</taxon>
        <taxon>Coccomyxaceae</taxon>
        <taxon>Coccomyxa</taxon>
    </lineage>
</organism>
<dbReference type="Gene3D" id="3.40.50.11860">
    <property type="entry name" value="Diphthamide synthesis DPH1/DPH2 domain 3"/>
    <property type="match status" value="1"/>
</dbReference>
<comment type="pathway">
    <text evidence="2">Protein modification; peptidyl-diphthamide biosynthesis.</text>
</comment>
<name>A0ABP1FM76_9CHLO</name>
<dbReference type="InterPro" id="IPR042265">
    <property type="entry name" value="DPH1/DPH2_3"/>
</dbReference>
<protein>
    <submittedName>
        <fullName evidence="6">G3198 protein</fullName>
    </submittedName>
</protein>
<evidence type="ECO:0000256" key="2">
    <source>
        <dbReference type="ARBA" id="ARBA00005156"/>
    </source>
</evidence>
<evidence type="ECO:0000256" key="5">
    <source>
        <dbReference type="ARBA" id="ARBA00023014"/>
    </source>
</evidence>
<reference evidence="6 7" key="1">
    <citation type="submission" date="2024-06" db="EMBL/GenBank/DDBJ databases">
        <authorList>
            <person name="Kraege A."/>
            <person name="Thomma B."/>
        </authorList>
    </citation>
    <scope>NUCLEOTIDE SEQUENCE [LARGE SCALE GENOMIC DNA]</scope>
</reference>
<keyword evidence="4" id="KW-0408">Iron</keyword>
<sequence>MEINDSAEHFEAFWDIASTADYIKKRKYTVVTLQFPDELLKDATLVQAALTHECQSRGMKIEAFVMADTTYNSLGVDEVAAQHVNAQCVIHYGRASLSPLSKLPAYFVFTRQPLDCQATSRRITEWACQAHALQDRKALLLLPDQPLAWALQGLSKCLQADLKQAGMETGVVVANTPSKVLDPKPRLEQEQSLCPSLASQQALPAASKGGSCQCKEATAASSTAAHEAHGLQWDLPEGVDLDDCLILWLGDEDAPALTQLMLTYSRSDWMVYNPSTDNLVQGVPADISRTLRRRYFLVDKAKNANIIGIVVGTLGVAGFLRAAEEVRRLARAAGKRTYTLLMGKPNPAKLANFPEVDVFVLIADAQGMILDSKEFYAPIITPYEAQLAFLPEGADMDGSFRLDFDSLLEQQQKRHPIEAEGNAETAPSSLVCGRQEAAACSAPSAELALAQHASRDLYVRKDAGQLAEVRSAAQYMHARRSYRGLETPHHTGADAKEASVAVQGRSGRAAHYADEPHVKHAV</sequence>
<dbReference type="SFLD" id="SFLDS00032">
    <property type="entry name" value="Radical_SAM_3-amino-3-carboxyp"/>
    <property type="match status" value="1"/>
</dbReference>
<dbReference type="PANTHER" id="PTHR10762:SF2">
    <property type="entry name" value="2-(3-AMINO-3-CARBOXYPROPYL)HISTIDINE SYNTHASE SUBUNIT 2"/>
    <property type="match status" value="1"/>
</dbReference>
<comment type="cofactor">
    <cofactor evidence="1">
        <name>[4Fe-4S] cluster</name>
        <dbReference type="ChEBI" id="CHEBI:49883"/>
    </cofactor>
</comment>
<dbReference type="InterPro" id="IPR042263">
    <property type="entry name" value="DPH1/DPH2_1"/>
</dbReference>
<dbReference type="EMBL" id="CAXHTA020000004">
    <property type="protein sequence ID" value="CAL5221073.1"/>
    <property type="molecule type" value="Genomic_DNA"/>
</dbReference>
<dbReference type="Proteomes" id="UP001497392">
    <property type="component" value="Unassembled WGS sequence"/>
</dbReference>
<gene>
    <name evidence="6" type="primary">g3198</name>
    <name evidence="6" type="ORF">VP750_LOCUS2732</name>
</gene>
<evidence type="ECO:0000256" key="3">
    <source>
        <dbReference type="ARBA" id="ARBA00022723"/>
    </source>
</evidence>
<proteinExistence type="predicted"/>
<dbReference type="InterPro" id="IPR016435">
    <property type="entry name" value="DPH1/DPH2"/>
</dbReference>
<evidence type="ECO:0000256" key="4">
    <source>
        <dbReference type="ARBA" id="ARBA00023004"/>
    </source>
</evidence>
<dbReference type="Gene3D" id="3.40.50.11840">
    <property type="entry name" value="Diphthamide synthesis DPH1/DPH2 domain 1"/>
    <property type="match status" value="1"/>
</dbReference>
<evidence type="ECO:0000313" key="6">
    <source>
        <dbReference type="EMBL" id="CAL5221073.1"/>
    </source>
</evidence>
<dbReference type="PANTHER" id="PTHR10762">
    <property type="entry name" value="DIPHTHAMIDE BIOSYNTHESIS PROTEIN"/>
    <property type="match status" value="1"/>
</dbReference>